<name>A0A430K5C3_9FLAO</name>
<evidence type="ECO:0000313" key="2">
    <source>
        <dbReference type="Proteomes" id="UP000267585"/>
    </source>
</evidence>
<dbReference type="RefSeq" id="WP_126160982.1">
    <property type="nucleotide sequence ID" value="NZ_RQPJ01000002.1"/>
</dbReference>
<dbReference type="OrthoDB" id="1069215at2"/>
<proteinExistence type="predicted"/>
<comment type="caution">
    <text evidence="1">The sequence shown here is derived from an EMBL/GenBank/DDBJ whole genome shotgun (WGS) entry which is preliminary data.</text>
</comment>
<organism evidence="1 2">
    <name type="scientific">Arenibacter aquaticus</name>
    <dbReference type="NCBI Taxonomy" id="2489054"/>
    <lineage>
        <taxon>Bacteria</taxon>
        <taxon>Pseudomonadati</taxon>
        <taxon>Bacteroidota</taxon>
        <taxon>Flavobacteriia</taxon>
        <taxon>Flavobacteriales</taxon>
        <taxon>Flavobacteriaceae</taxon>
        <taxon>Arenibacter</taxon>
    </lineage>
</organism>
<gene>
    <name evidence="1" type="ORF">EHW67_03525</name>
</gene>
<sequence length="175" mass="20365">MNNLFEKWKTKIPKYSEVHKDLFASLSQKFGAEGEKKINLGKHFSTNYELYTYAFFLGLYNDEYSPIPDKEKKTDFSHHIQHWGSKTTISTRKDFTNLQENIFIALIAKTNISLVDLEKGELDEDQAIKLILKTMESYTNGGLILIKEKLEENPNYFLQPTSFLNLILEKNVMSQ</sequence>
<evidence type="ECO:0000313" key="1">
    <source>
        <dbReference type="EMBL" id="RTE54250.1"/>
    </source>
</evidence>
<evidence type="ECO:0008006" key="3">
    <source>
        <dbReference type="Google" id="ProtNLM"/>
    </source>
</evidence>
<dbReference type="EMBL" id="RQPJ01000002">
    <property type="protein sequence ID" value="RTE54250.1"/>
    <property type="molecule type" value="Genomic_DNA"/>
</dbReference>
<accession>A0A430K5C3</accession>
<reference evidence="1 2" key="1">
    <citation type="submission" date="2018-11" db="EMBL/GenBank/DDBJ databases">
        <title>Arenibacter aquaticus sp.nov., a marine bacterium isolated from surface seawater in the South China Sea.</title>
        <authorList>
            <person name="Guo J."/>
            <person name="Sun J."/>
        </authorList>
    </citation>
    <scope>NUCLEOTIDE SEQUENCE [LARGE SCALE GENOMIC DNA]</scope>
    <source>
        <strain evidence="1 2">GUO666</strain>
    </source>
</reference>
<protein>
    <recommendedName>
        <fullName evidence="3">Glycoside hydrolase family 15</fullName>
    </recommendedName>
</protein>
<dbReference type="Proteomes" id="UP000267585">
    <property type="component" value="Unassembled WGS sequence"/>
</dbReference>
<keyword evidence="2" id="KW-1185">Reference proteome</keyword>
<dbReference type="AlphaFoldDB" id="A0A430K5C3"/>